<feature type="region of interest" description="Disordered" evidence="4">
    <location>
        <begin position="693"/>
        <end position="712"/>
    </location>
</feature>
<reference evidence="6" key="1">
    <citation type="submission" date="2016-04" db="EMBL/GenBank/DDBJ databases">
        <title>Comparative genomics of biotechnologically important yeasts.</title>
        <authorList>
            <consortium name="DOE Joint Genome Institute"/>
            <person name="Riley R."/>
            <person name="Haridas S."/>
            <person name="Wolfe K.H."/>
            <person name="Lopes M.R."/>
            <person name="Hittinger C.T."/>
            <person name="Goker M."/>
            <person name="Salamov A."/>
            <person name="Wisecaver J."/>
            <person name="Long T.M."/>
            <person name="Aerts A.L."/>
            <person name="Barry K."/>
            <person name="Choi C."/>
            <person name="Clum A."/>
            <person name="Coughlan A.Y."/>
            <person name="Deshpande S."/>
            <person name="Douglass A.P."/>
            <person name="Hanson S.J."/>
            <person name="Klenk H.-P."/>
            <person name="Labutti K."/>
            <person name="Lapidus A."/>
            <person name="Lindquist E."/>
            <person name="Lipzen A."/>
            <person name="Meier-Kolthoff J.P."/>
            <person name="Ohm R.A."/>
            <person name="Otillar R.P."/>
            <person name="Pangilinan J."/>
            <person name="Peng Y."/>
            <person name="Rokas A."/>
            <person name="Rosa C.A."/>
            <person name="Scheuner C."/>
            <person name="Sibirny A.A."/>
            <person name="Slot J.C."/>
            <person name="Stielow J.B."/>
            <person name="Sun H."/>
            <person name="Kurtzman C.P."/>
            <person name="Blackwell M."/>
            <person name="Grigoriev I.V."/>
            <person name="Jeffries T.W."/>
        </authorList>
    </citation>
    <scope>NUCLEOTIDE SEQUENCE [LARGE SCALE GENOMIC DNA]</scope>
    <source>
        <strain evidence="6">NRRL YB-2248</strain>
    </source>
</reference>
<feature type="repeat" description="WD" evidence="3">
    <location>
        <begin position="91"/>
        <end position="132"/>
    </location>
</feature>
<accession>A0A1E4T5W2</accession>
<dbReference type="InterPro" id="IPR040324">
    <property type="entry name" value="WDR44/Dgr2"/>
</dbReference>
<proteinExistence type="predicted"/>
<feature type="compositionally biased region" description="Basic and acidic residues" evidence="4">
    <location>
        <begin position="150"/>
        <end position="164"/>
    </location>
</feature>
<feature type="compositionally biased region" description="Polar residues" evidence="4">
    <location>
        <begin position="698"/>
        <end position="709"/>
    </location>
</feature>
<dbReference type="InterPro" id="IPR019775">
    <property type="entry name" value="WD40_repeat_CS"/>
</dbReference>
<keyword evidence="6" id="KW-1185">Reference proteome</keyword>
<gene>
    <name evidence="5" type="ORF">CANARDRAFT_15611</name>
</gene>
<dbReference type="SUPFAM" id="SSF50978">
    <property type="entry name" value="WD40 repeat-like"/>
    <property type="match status" value="1"/>
</dbReference>
<dbReference type="PANTHER" id="PTHR14221:SF0">
    <property type="entry name" value="WD REPEAT-CONTAINING PROTEIN 44"/>
    <property type="match status" value="1"/>
</dbReference>
<dbReference type="STRING" id="983967.A0A1E4T5W2"/>
<dbReference type="EMBL" id="KV453848">
    <property type="protein sequence ID" value="ODV87111.1"/>
    <property type="molecule type" value="Genomic_DNA"/>
</dbReference>
<evidence type="ECO:0000256" key="2">
    <source>
        <dbReference type="ARBA" id="ARBA00022737"/>
    </source>
</evidence>
<dbReference type="SMART" id="SM00320">
    <property type="entry name" value="WD40"/>
    <property type="match status" value="5"/>
</dbReference>
<dbReference type="Pfam" id="PF00400">
    <property type="entry name" value="WD40"/>
    <property type="match status" value="4"/>
</dbReference>
<dbReference type="OrthoDB" id="1932312at2759"/>
<evidence type="ECO:0000256" key="3">
    <source>
        <dbReference type="PROSITE-ProRule" id="PRU00221"/>
    </source>
</evidence>
<dbReference type="PRINTS" id="PR00320">
    <property type="entry name" value="GPROTEINBRPT"/>
</dbReference>
<dbReference type="PROSITE" id="PS50082">
    <property type="entry name" value="WD_REPEATS_2"/>
    <property type="match status" value="2"/>
</dbReference>
<dbReference type="PROSITE" id="PS50294">
    <property type="entry name" value="WD_REPEATS_REGION"/>
    <property type="match status" value="2"/>
</dbReference>
<feature type="region of interest" description="Disordered" evidence="4">
    <location>
        <begin position="59"/>
        <end position="79"/>
    </location>
</feature>
<dbReference type="Gene3D" id="2.130.10.10">
    <property type="entry name" value="YVTN repeat-like/Quinoprotein amine dehydrogenase"/>
    <property type="match status" value="1"/>
</dbReference>
<dbReference type="InterPro" id="IPR015943">
    <property type="entry name" value="WD40/YVTN_repeat-like_dom_sf"/>
</dbReference>
<dbReference type="InterPro" id="IPR020472">
    <property type="entry name" value="WD40_PAC1"/>
</dbReference>
<feature type="repeat" description="WD" evidence="3">
    <location>
        <begin position="187"/>
        <end position="227"/>
    </location>
</feature>
<dbReference type="InterPro" id="IPR001680">
    <property type="entry name" value="WD40_rpt"/>
</dbReference>
<name>A0A1E4T5W2_9ASCO</name>
<protein>
    <submittedName>
        <fullName evidence="5">Uncharacterized protein</fullName>
    </submittedName>
</protein>
<feature type="compositionally biased region" description="Polar residues" evidence="4">
    <location>
        <begin position="576"/>
        <end position="589"/>
    </location>
</feature>
<evidence type="ECO:0000256" key="1">
    <source>
        <dbReference type="ARBA" id="ARBA00022574"/>
    </source>
</evidence>
<dbReference type="PROSITE" id="PS00678">
    <property type="entry name" value="WD_REPEATS_1"/>
    <property type="match status" value="1"/>
</dbReference>
<feature type="region of interest" description="Disordered" evidence="4">
    <location>
        <begin position="150"/>
        <end position="176"/>
    </location>
</feature>
<dbReference type="AlphaFoldDB" id="A0A1E4T5W2"/>
<dbReference type="Proteomes" id="UP000094801">
    <property type="component" value="Unassembled WGS sequence"/>
</dbReference>
<keyword evidence="2" id="KW-0677">Repeat</keyword>
<dbReference type="PANTHER" id="PTHR14221">
    <property type="entry name" value="WD REPEAT DOMAIN 44"/>
    <property type="match status" value="1"/>
</dbReference>
<organism evidence="5 6">
    <name type="scientific">[Candida] arabinofermentans NRRL YB-2248</name>
    <dbReference type="NCBI Taxonomy" id="983967"/>
    <lineage>
        <taxon>Eukaryota</taxon>
        <taxon>Fungi</taxon>
        <taxon>Dikarya</taxon>
        <taxon>Ascomycota</taxon>
        <taxon>Saccharomycotina</taxon>
        <taxon>Pichiomycetes</taxon>
        <taxon>Pichiales</taxon>
        <taxon>Pichiaceae</taxon>
        <taxon>Ogataea</taxon>
        <taxon>Ogataea/Candida clade</taxon>
    </lineage>
</organism>
<keyword evidence="1 3" id="KW-0853">WD repeat</keyword>
<evidence type="ECO:0000256" key="4">
    <source>
        <dbReference type="SAM" id="MobiDB-lite"/>
    </source>
</evidence>
<evidence type="ECO:0000313" key="6">
    <source>
        <dbReference type="Proteomes" id="UP000094801"/>
    </source>
</evidence>
<feature type="region of interest" description="Disordered" evidence="4">
    <location>
        <begin position="527"/>
        <end position="590"/>
    </location>
</feature>
<sequence length="782" mass="87882">MSISVEIVDDDLVRLTKPLKYREFFKKSPKSSPSSFQYYFLSQELSVSDDPNDNISINNNTTAGGGGGGAGDITPTTEYSRPTRKAIGNTKTFHNKANFILKFSHDGKFLASAGDDGIIRIWEVISSNLDRDHECKARQLSIITSGIDESEIHDPDRKSSDSKKNNSSSNNTSAPFAPVFKQKPVKLFKHDDTILSLDWSKNGFLISSSQDMTIKLWHIERDDCLTVFNINSFATCVLFHKTDDRFFISCHWDGSVNFWSILEKQIEFKQNFNKKKLTCMDFSIEYNLLFIGGDNGYVYILNGEDLQLISDFQIKRKNKTPRVTGIEIFQQNENDLSLLVSTNDSRVRLLSYHEKSLKVRFKGYGNEHSTINATISDDHSHVIAGSEDGWAYIWSVEFEKLNQLKTDKHKKFQWNDITSLFKEENCLLNNGYYGAFHVHHSRCNVALFAPRSTSKLLELSNDPIFDLYSKADLLQNGQQQQQQQHEKHEVDDLATGIIVTTDNTGVIRVFRKDFAHSLRKQFSSLKKQSGRKSLSMVRNNSGSASRRKSSILINGGSRSGFDTSSFQTDESRGRLQYTNGDQSSISTKTMRGKSMLGLSKIDDGDVLDGDNLQDVDHKLKLILLNNNNNNNTTGGEQSTIGNDSYDKTVLTFETGHSEERRSSKDYFLLGNGVQQHHALTSTPLKNSIANMQEVGDSPKTNTKTKIETGNGNGNVMIDNDNGITRYEGQGNEDNRSLNSLDTNKTKIQCNKCGGLKFTANGVNDNLGVLFYCDSCGHRMDVQ</sequence>
<dbReference type="InterPro" id="IPR036322">
    <property type="entry name" value="WD40_repeat_dom_sf"/>
</dbReference>
<evidence type="ECO:0000313" key="5">
    <source>
        <dbReference type="EMBL" id="ODV87111.1"/>
    </source>
</evidence>